<sequence length="1087" mass="123062">MLAARVKVCGIGAPTGRFQFSMMQPRARPPRQDHEAALEQARDSAWERPKVGKGDALNRLRPALHPDDVVASSTGNPSEDIHPSAWAKRWGLHLEGPPGRSRTTPTREDFAFSAADDPEGAAPVTKKWLMEYFDGVALDYKLDVSDWIEDILPSLHLSNDDRAYLEWLDKLREDEAWQSLLLLVDTDVFTMRAVNIADPIDGPIHPILERSKWPLNPGELDVQSFVRQHNDDLWAAMQPALRLVSKVLYQNPAFLSAAVRVWDRKIVQPFRDKRPPSTSDFLRTAYYDDLVDVMWEFVEDSVQWCVQGDPGSWAITATHVWPPPNHGRVNQFVLINADVLMPLLEPTYSESEKLAASFVLATTMLHELGHAFSSSGETLLCSPKAVLGSLYRADHKQFFKDAYAIFKHNLTEPYFESEQVAEVGFAFENWLFGGAATSLLSNMSRELPEDYWYNTSACRMERWPSPAHEENKFGAPVLGWPPSHPDPYQLCLPIHTFEKLFSKEFWDVVIPSHGLGALRIQATNYPHKLTTQLLENRWTHFVACYKSLPAIEREIEDAIEFLSEANFPIAVNYIICLLGEKSRLNIAMSRWKKFREVFDIRMMQLEEKLFALKCVLIEVNTYYRAQNLTDPALSQFVQYMLQEWLLMVMTLPGMKAPTGSEHVKSDDATRDRETMANTYSEEMKDSLGQILQQVREFIMLVVPVMNYDTSLRFWNAELVACSERIGTLLDYVTTDQTQLNPSGWRAALKTLGRGKATRRTPSRLWARHVTDSLKRMTTQQIARFDRAVTLINGVTPVPLYKQVRPLNEMGQTLADPAPGPVQFPNMLMSAERRQQLRTADMMVGLGQLGVAHGNPAAAVSAIPIIQTASAEQERLALLIVAKEAELQDLHTRRRVTDPAYKAQMELTEAEAKCQQLATELMDLRARQAHVHLGGGKVVSTQDIDLADALLADQVEQVRRCENEVAFLQGMNIVSAEELEHNKLVQELTALREAHRKENGLAQRAIRQHMNLYPSIKKDEDAMSDGSNDDTLTARLRRPTGSLHLPEPQAGAPRPFATHDRFANQFEAFRRGAIETSQRSRAETRTKI</sequence>
<dbReference type="EMBL" id="CALLCH030000007">
    <property type="protein sequence ID" value="CAI4213145.1"/>
    <property type="molecule type" value="Genomic_DNA"/>
</dbReference>
<reference evidence="3" key="1">
    <citation type="submission" date="2022-11" db="EMBL/GenBank/DDBJ databases">
        <authorList>
            <person name="Scott C."/>
            <person name="Bruce N."/>
        </authorList>
    </citation>
    <scope>NUCLEOTIDE SEQUENCE</scope>
</reference>
<feature type="region of interest" description="Disordered" evidence="2">
    <location>
        <begin position="32"/>
        <end position="59"/>
    </location>
</feature>
<gene>
    <name evidence="3" type="ORF">PPNO1_LOCUS2896</name>
</gene>
<name>A0A9P1H038_9PEZI</name>
<evidence type="ECO:0000313" key="3">
    <source>
        <dbReference type="EMBL" id="CAI4213145.1"/>
    </source>
</evidence>
<keyword evidence="1" id="KW-0175">Coiled coil</keyword>
<keyword evidence="4" id="KW-1185">Reference proteome</keyword>
<dbReference type="AlphaFoldDB" id="A0A9P1H038"/>
<evidence type="ECO:0000256" key="2">
    <source>
        <dbReference type="SAM" id="MobiDB-lite"/>
    </source>
</evidence>
<comment type="caution">
    <text evidence="3">The sequence shown here is derived from an EMBL/GenBank/DDBJ whole genome shotgun (WGS) entry which is preliminary data.</text>
</comment>
<organism evidence="3 4">
    <name type="scientific">Parascedosporium putredinis</name>
    <dbReference type="NCBI Taxonomy" id="1442378"/>
    <lineage>
        <taxon>Eukaryota</taxon>
        <taxon>Fungi</taxon>
        <taxon>Dikarya</taxon>
        <taxon>Ascomycota</taxon>
        <taxon>Pezizomycotina</taxon>
        <taxon>Sordariomycetes</taxon>
        <taxon>Hypocreomycetidae</taxon>
        <taxon>Microascales</taxon>
        <taxon>Microascaceae</taxon>
        <taxon>Parascedosporium</taxon>
    </lineage>
</organism>
<evidence type="ECO:0000256" key="1">
    <source>
        <dbReference type="SAM" id="Coils"/>
    </source>
</evidence>
<evidence type="ECO:0000313" key="4">
    <source>
        <dbReference type="Proteomes" id="UP000838763"/>
    </source>
</evidence>
<feature type="coiled-coil region" evidence="1">
    <location>
        <begin position="899"/>
        <end position="926"/>
    </location>
</feature>
<dbReference type="OrthoDB" id="3497519at2759"/>
<accession>A0A9P1H038</accession>
<proteinExistence type="predicted"/>
<dbReference type="Proteomes" id="UP000838763">
    <property type="component" value="Unassembled WGS sequence"/>
</dbReference>
<feature type="region of interest" description="Disordered" evidence="2">
    <location>
        <begin position="1016"/>
        <end position="1053"/>
    </location>
</feature>
<protein>
    <submittedName>
        <fullName evidence="3">Uncharacterized protein</fullName>
    </submittedName>
</protein>